<accession>A0A8E1URF0</accession>
<dbReference type="RefSeq" id="WP_053398050.1">
    <property type="nucleotide sequence ID" value="NZ_LFQU01000007.1"/>
</dbReference>
<keyword evidence="5 14" id="KW-0812">Transmembrane</keyword>
<reference evidence="15 16" key="1">
    <citation type="submission" date="2015-06" db="EMBL/GenBank/DDBJ databases">
        <title>Prevotella sp. 109, sp. nov., a novel member of the family Prevotellaceae isolated from human faeces.</title>
        <authorList>
            <person name="Shkoporov A.N."/>
            <person name="Chaplin A.V."/>
            <person name="Kafarskaia L.I."/>
            <person name="Efimov B.A."/>
        </authorList>
    </citation>
    <scope>NUCLEOTIDE SEQUENCE [LARGE SCALE GENOMIC DNA]</scope>
    <source>
        <strain evidence="15 16">109</strain>
    </source>
</reference>
<dbReference type="AlphaFoldDB" id="A0A8E1URF0"/>
<keyword evidence="6 14" id="KW-1133">Transmembrane helix</keyword>
<dbReference type="InterPro" id="IPR038377">
    <property type="entry name" value="Na/Glc_symporter_sf"/>
</dbReference>
<feature type="transmembrane region" description="Helical" evidence="14">
    <location>
        <begin position="273"/>
        <end position="298"/>
    </location>
</feature>
<dbReference type="InterPro" id="IPR001734">
    <property type="entry name" value="Na/solute_symporter"/>
</dbReference>
<evidence type="ECO:0000256" key="9">
    <source>
        <dbReference type="ARBA" id="ARBA00023136"/>
    </source>
</evidence>
<keyword evidence="4" id="KW-1003">Cell membrane</keyword>
<evidence type="ECO:0000313" key="15">
    <source>
        <dbReference type="EMBL" id="KOO68944.1"/>
    </source>
</evidence>
<evidence type="ECO:0000256" key="13">
    <source>
        <dbReference type="RuleBase" id="RU362091"/>
    </source>
</evidence>
<dbReference type="InterPro" id="IPR051163">
    <property type="entry name" value="Sodium:Solute_Symporter_SSF"/>
</dbReference>
<keyword evidence="16" id="KW-1185">Reference proteome</keyword>
<evidence type="ECO:0000256" key="10">
    <source>
        <dbReference type="ARBA" id="ARBA00023180"/>
    </source>
</evidence>
<dbReference type="Gene3D" id="1.20.1730.10">
    <property type="entry name" value="Sodium/glucose cotransporter"/>
    <property type="match status" value="1"/>
</dbReference>
<evidence type="ECO:0000256" key="2">
    <source>
        <dbReference type="ARBA" id="ARBA00006434"/>
    </source>
</evidence>
<dbReference type="Proteomes" id="UP000036951">
    <property type="component" value="Unassembled WGS sequence"/>
</dbReference>
<keyword evidence="7" id="KW-0915">Sodium</keyword>
<evidence type="ECO:0000256" key="1">
    <source>
        <dbReference type="ARBA" id="ARBA00004651"/>
    </source>
</evidence>
<evidence type="ECO:0000313" key="16">
    <source>
        <dbReference type="Proteomes" id="UP000036951"/>
    </source>
</evidence>
<name>A0A8E1URF0_9BACT</name>
<dbReference type="PANTHER" id="PTHR42985">
    <property type="entry name" value="SODIUM-COUPLED MONOCARBOXYLATE TRANSPORTER"/>
    <property type="match status" value="1"/>
</dbReference>
<dbReference type="PROSITE" id="PS50283">
    <property type="entry name" value="NA_SOLUT_SYMP_3"/>
    <property type="match status" value="1"/>
</dbReference>
<dbReference type="GO" id="GO:0015293">
    <property type="term" value="F:symporter activity"/>
    <property type="evidence" value="ECO:0007669"/>
    <property type="project" value="TreeGrafter"/>
</dbReference>
<dbReference type="InterPro" id="IPR018212">
    <property type="entry name" value="Na/solute_symporter_CS"/>
</dbReference>
<comment type="caution">
    <text evidence="15">The sequence shown here is derived from an EMBL/GenBank/DDBJ whole genome shotgun (WGS) entry which is preliminary data.</text>
</comment>
<evidence type="ECO:0000256" key="4">
    <source>
        <dbReference type="ARBA" id="ARBA00022475"/>
    </source>
</evidence>
<feature type="transmembrane region" description="Helical" evidence="14">
    <location>
        <begin position="122"/>
        <end position="150"/>
    </location>
</feature>
<feature type="transmembrane region" description="Helical" evidence="14">
    <location>
        <begin position="374"/>
        <end position="397"/>
    </location>
</feature>
<feature type="transmembrane region" description="Helical" evidence="14">
    <location>
        <begin position="156"/>
        <end position="175"/>
    </location>
</feature>
<keyword evidence="3" id="KW-0813">Transport</keyword>
<comment type="catalytic activity">
    <reaction evidence="12">
        <text>iodide(out) + 2 Na(+)(out) = iodide(in) + 2 Na(+)(in)</text>
        <dbReference type="Rhea" id="RHEA:71207"/>
        <dbReference type="ChEBI" id="CHEBI:16382"/>
        <dbReference type="ChEBI" id="CHEBI:29101"/>
    </reaction>
</comment>
<keyword evidence="8" id="KW-0406">Ion transport</keyword>
<dbReference type="GO" id="GO:0006814">
    <property type="term" value="P:sodium ion transport"/>
    <property type="evidence" value="ECO:0007669"/>
    <property type="project" value="UniProtKB-KW"/>
</dbReference>
<feature type="transmembrane region" description="Helical" evidence="14">
    <location>
        <begin position="6"/>
        <end position="28"/>
    </location>
</feature>
<dbReference type="OrthoDB" id="9803597at2"/>
<comment type="similarity">
    <text evidence="2 13">Belongs to the sodium:solute symporter (SSF) (TC 2.A.21) family.</text>
</comment>
<evidence type="ECO:0000256" key="11">
    <source>
        <dbReference type="ARBA" id="ARBA00023201"/>
    </source>
</evidence>
<sequence length="521" mass="57249">MNYEGLHWIDTTIVIASVLLAIGVGIYFAKRQNSTEAYFAASGNIPAWAVGMSMFATIISSVTFLAYPGSAYSGNWILLVQGLMVPLVLLGVIGFIVPLYRRVIKLSTYEYFERRFGAFARFYSSIAFVLEHFSKMGTILYLLAMAMVAFSGGINITWFIISIGIAVIILTYFGGMEAIIWMDVIQGFLLIIGGIMAIAMLFHLTEGGASAILNIAAEHNKIDFGPYAWDFTQLTFIVMVFNGIFYAIQKYGTDQSIVQRYLTARTDKSAKKASYLGIMLSVPTWALFMFVGTCLFAYYQINAGDLPSGIKSDEIFPYFIATEMPIGITGLIISALIAGAISSLDADVNCISAVVVEDYYTRFRPKATDKQKLLVGRISVIAIGIGAILIALLYVAWGGEGVLGTLFGLYAILSAGIVGIFLLGLFSRRANWQGLYIGIAAAILFTAYAVLTTTKFGNDPNAGIILDLEDWNFRHHTYMLGVYSHLIVLVVGYIASLFFKTPLADKELTIYGYLEEKKNKK</sequence>
<dbReference type="NCBIfam" id="TIGR00813">
    <property type="entry name" value="sss"/>
    <property type="match status" value="1"/>
</dbReference>
<feature type="transmembrane region" description="Helical" evidence="14">
    <location>
        <begin position="318"/>
        <end position="341"/>
    </location>
</feature>
<evidence type="ECO:0000256" key="5">
    <source>
        <dbReference type="ARBA" id="ARBA00022692"/>
    </source>
</evidence>
<dbReference type="GO" id="GO:0005886">
    <property type="term" value="C:plasma membrane"/>
    <property type="evidence" value="ECO:0007669"/>
    <property type="project" value="UniProtKB-SubCell"/>
</dbReference>
<feature type="transmembrane region" description="Helical" evidence="14">
    <location>
        <begin position="403"/>
        <end position="426"/>
    </location>
</feature>
<dbReference type="CDD" id="cd11495">
    <property type="entry name" value="SLC5sbd_NIS-like_u3"/>
    <property type="match status" value="1"/>
</dbReference>
<dbReference type="GO" id="GO:0098660">
    <property type="term" value="P:inorganic ion transmembrane transport"/>
    <property type="evidence" value="ECO:0007669"/>
    <property type="project" value="UniProtKB-ARBA"/>
</dbReference>
<keyword evidence="9 14" id="KW-0472">Membrane</keyword>
<evidence type="ECO:0000256" key="8">
    <source>
        <dbReference type="ARBA" id="ARBA00023065"/>
    </source>
</evidence>
<feature type="transmembrane region" description="Helical" evidence="14">
    <location>
        <begin position="187"/>
        <end position="204"/>
    </location>
</feature>
<organism evidence="15 16">
    <name type="scientific">Xylanibacter rarus</name>
    <dbReference type="NCBI Taxonomy" id="1676614"/>
    <lineage>
        <taxon>Bacteria</taxon>
        <taxon>Pseudomonadati</taxon>
        <taxon>Bacteroidota</taxon>
        <taxon>Bacteroidia</taxon>
        <taxon>Bacteroidales</taxon>
        <taxon>Prevotellaceae</taxon>
        <taxon>Xylanibacter</taxon>
    </lineage>
</organism>
<evidence type="ECO:0000256" key="12">
    <source>
        <dbReference type="ARBA" id="ARBA00036099"/>
    </source>
</evidence>
<dbReference type="PANTHER" id="PTHR42985:SF32">
    <property type="entry name" value="SODIUM IODIDE SYMPORTER"/>
    <property type="match status" value="1"/>
</dbReference>
<dbReference type="Pfam" id="PF00474">
    <property type="entry name" value="SSF"/>
    <property type="match status" value="1"/>
</dbReference>
<feature type="transmembrane region" description="Helical" evidence="14">
    <location>
        <begin position="231"/>
        <end position="252"/>
    </location>
</feature>
<evidence type="ECO:0000256" key="6">
    <source>
        <dbReference type="ARBA" id="ARBA00022989"/>
    </source>
</evidence>
<evidence type="ECO:0000256" key="14">
    <source>
        <dbReference type="SAM" id="Phobius"/>
    </source>
</evidence>
<dbReference type="PROSITE" id="PS00456">
    <property type="entry name" value="NA_SOLUT_SYMP_1"/>
    <property type="match status" value="1"/>
</dbReference>
<evidence type="ECO:0000256" key="3">
    <source>
        <dbReference type="ARBA" id="ARBA00022448"/>
    </source>
</evidence>
<protein>
    <submittedName>
        <fullName evidence="15">Sodium transporter</fullName>
    </submittedName>
</protein>
<feature type="transmembrane region" description="Helical" evidence="14">
    <location>
        <begin position="48"/>
        <end position="70"/>
    </location>
</feature>
<feature type="transmembrane region" description="Helical" evidence="14">
    <location>
        <begin position="478"/>
        <end position="499"/>
    </location>
</feature>
<comment type="subcellular location">
    <subcellularLocation>
        <location evidence="1">Cell membrane</location>
        <topology evidence="1">Multi-pass membrane protein</topology>
    </subcellularLocation>
</comment>
<feature type="transmembrane region" description="Helical" evidence="14">
    <location>
        <begin position="433"/>
        <end position="451"/>
    </location>
</feature>
<proteinExistence type="inferred from homology"/>
<dbReference type="GO" id="GO:0015075">
    <property type="term" value="F:monoatomic ion transmembrane transporter activity"/>
    <property type="evidence" value="ECO:0007669"/>
    <property type="project" value="UniProtKB-ARBA"/>
</dbReference>
<gene>
    <name evidence="15" type="ORF">ACU52_05490</name>
</gene>
<keyword evidence="10" id="KW-0325">Glycoprotein</keyword>
<feature type="transmembrane region" description="Helical" evidence="14">
    <location>
        <begin position="76"/>
        <end position="101"/>
    </location>
</feature>
<dbReference type="EMBL" id="LFQU01000007">
    <property type="protein sequence ID" value="KOO68944.1"/>
    <property type="molecule type" value="Genomic_DNA"/>
</dbReference>
<evidence type="ECO:0000256" key="7">
    <source>
        <dbReference type="ARBA" id="ARBA00023053"/>
    </source>
</evidence>
<keyword evidence="11" id="KW-0739">Sodium transport</keyword>